<dbReference type="PANTHER" id="PTHR46512">
    <property type="entry name" value="PEPTIDYLPROLYL ISOMERASE"/>
    <property type="match status" value="1"/>
</dbReference>
<dbReference type="Gene3D" id="1.25.40.10">
    <property type="entry name" value="Tetratricopeptide repeat domain"/>
    <property type="match status" value="1"/>
</dbReference>
<dbReference type="AlphaFoldDB" id="A0AAV5GQ31"/>
<dbReference type="SUPFAM" id="SSF48452">
    <property type="entry name" value="TPR-like"/>
    <property type="match status" value="1"/>
</dbReference>
<evidence type="ECO:0000256" key="5">
    <source>
        <dbReference type="PROSITE-ProRule" id="PRU00339"/>
    </source>
</evidence>
<name>A0AAV5GQ31_9BASI</name>
<keyword evidence="3" id="KW-0697">Rotamase</keyword>
<comment type="catalytic activity">
    <reaction evidence="1">
        <text>[protein]-peptidylproline (omega=180) = [protein]-peptidylproline (omega=0)</text>
        <dbReference type="Rhea" id="RHEA:16237"/>
        <dbReference type="Rhea" id="RHEA-COMP:10747"/>
        <dbReference type="Rhea" id="RHEA-COMP:10748"/>
        <dbReference type="ChEBI" id="CHEBI:83833"/>
        <dbReference type="ChEBI" id="CHEBI:83834"/>
        <dbReference type="EC" id="5.2.1.8"/>
    </reaction>
</comment>
<comment type="caution">
    <text evidence="7">The sequence shown here is derived from an EMBL/GenBank/DDBJ whole genome shotgun (WGS) entry which is preliminary data.</text>
</comment>
<evidence type="ECO:0000313" key="8">
    <source>
        <dbReference type="Proteomes" id="UP001342314"/>
    </source>
</evidence>
<dbReference type="InterPro" id="IPR019734">
    <property type="entry name" value="TPR_rpt"/>
</dbReference>
<sequence length="261" mass="28228">MSQHTKAEVESIIEKAFATRQEGNELLKAGELGPALLKYHAVLLALRGLDSSLSRLYPAEPPRFSAIEEPRIQEIVDDKDEEKEGETKDEGSQGEVTAASKIEEVRTAIKNTYLNSAAIYIKQERWKRALEAAQSAKKLDEDNVKAKFREAQARIGLGEINTGKKMLEELQKSNPDSAITAALNKLSIDEKAREAKATAQFKGMFNRKKGDESKNGDRAQDETASSAGSAAGKGKGVADAEHKGAASTSPVTAEATNQTQA</sequence>
<dbReference type="EC" id="5.2.1.8" evidence="2"/>
<reference evidence="7 8" key="1">
    <citation type="submission" date="2021-12" db="EMBL/GenBank/DDBJ databases">
        <title>High titer production of polyol ester of fatty acids by Rhodotorula paludigena BS15 towards product separation-free biomass refinery.</title>
        <authorList>
            <person name="Mano J."/>
            <person name="Ono H."/>
            <person name="Tanaka T."/>
            <person name="Naito K."/>
            <person name="Sushida H."/>
            <person name="Ike M."/>
            <person name="Tokuyasu K."/>
            <person name="Kitaoka M."/>
        </authorList>
    </citation>
    <scope>NUCLEOTIDE SEQUENCE [LARGE SCALE GENOMIC DNA]</scope>
    <source>
        <strain evidence="7 8">BS15</strain>
    </source>
</reference>
<dbReference type="PANTHER" id="PTHR46512:SF9">
    <property type="entry name" value="PEPTIDYLPROLYL ISOMERASE"/>
    <property type="match status" value="1"/>
</dbReference>
<evidence type="ECO:0000256" key="1">
    <source>
        <dbReference type="ARBA" id="ARBA00000971"/>
    </source>
</evidence>
<feature type="region of interest" description="Disordered" evidence="6">
    <location>
        <begin position="75"/>
        <end position="98"/>
    </location>
</feature>
<dbReference type="EMBL" id="BQKY01000010">
    <property type="protein sequence ID" value="GJN92278.1"/>
    <property type="molecule type" value="Genomic_DNA"/>
</dbReference>
<protein>
    <recommendedName>
        <fullName evidence="2">peptidylprolyl isomerase</fullName>
        <ecNumber evidence="2">5.2.1.8</ecNumber>
    </recommendedName>
</protein>
<dbReference type="InterPro" id="IPR011990">
    <property type="entry name" value="TPR-like_helical_dom_sf"/>
</dbReference>
<evidence type="ECO:0000256" key="3">
    <source>
        <dbReference type="ARBA" id="ARBA00023110"/>
    </source>
</evidence>
<feature type="repeat" description="TPR" evidence="5">
    <location>
        <begin position="110"/>
        <end position="143"/>
    </location>
</feature>
<dbReference type="Pfam" id="PF14559">
    <property type="entry name" value="TPR_19"/>
    <property type="match status" value="1"/>
</dbReference>
<keyword evidence="4" id="KW-0413">Isomerase</keyword>
<feature type="compositionally biased region" description="Polar residues" evidence="6">
    <location>
        <begin position="246"/>
        <end position="261"/>
    </location>
</feature>
<feature type="region of interest" description="Disordered" evidence="6">
    <location>
        <begin position="198"/>
        <end position="261"/>
    </location>
</feature>
<keyword evidence="8" id="KW-1185">Reference proteome</keyword>
<dbReference type="InterPro" id="IPR050754">
    <property type="entry name" value="FKBP4/5/8-like"/>
</dbReference>
<evidence type="ECO:0000256" key="2">
    <source>
        <dbReference type="ARBA" id="ARBA00013194"/>
    </source>
</evidence>
<evidence type="ECO:0000256" key="4">
    <source>
        <dbReference type="ARBA" id="ARBA00023235"/>
    </source>
</evidence>
<keyword evidence="5" id="KW-0802">TPR repeat</keyword>
<proteinExistence type="predicted"/>
<feature type="compositionally biased region" description="Basic and acidic residues" evidence="6">
    <location>
        <begin position="208"/>
        <end position="221"/>
    </location>
</feature>
<dbReference type="GO" id="GO:0003755">
    <property type="term" value="F:peptidyl-prolyl cis-trans isomerase activity"/>
    <property type="evidence" value="ECO:0007669"/>
    <property type="project" value="UniProtKB-EC"/>
</dbReference>
<dbReference type="Proteomes" id="UP001342314">
    <property type="component" value="Unassembled WGS sequence"/>
</dbReference>
<accession>A0AAV5GQ31</accession>
<evidence type="ECO:0000313" key="7">
    <source>
        <dbReference type="EMBL" id="GJN92278.1"/>
    </source>
</evidence>
<gene>
    <name evidence="7" type="ORF">Rhopal_005308-T1</name>
</gene>
<dbReference type="PROSITE" id="PS50005">
    <property type="entry name" value="TPR"/>
    <property type="match status" value="1"/>
</dbReference>
<evidence type="ECO:0000256" key="6">
    <source>
        <dbReference type="SAM" id="MobiDB-lite"/>
    </source>
</evidence>
<organism evidence="7 8">
    <name type="scientific">Rhodotorula paludigena</name>
    <dbReference type="NCBI Taxonomy" id="86838"/>
    <lineage>
        <taxon>Eukaryota</taxon>
        <taxon>Fungi</taxon>
        <taxon>Dikarya</taxon>
        <taxon>Basidiomycota</taxon>
        <taxon>Pucciniomycotina</taxon>
        <taxon>Microbotryomycetes</taxon>
        <taxon>Sporidiobolales</taxon>
        <taxon>Sporidiobolaceae</taxon>
        <taxon>Rhodotorula</taxon>
    </lineage>
</organism>